<name>A0A0K2TJ13_LEPSM</name>
<evidence type="ECO:0000256" key="1">
    <source>
        <dbReference type="SAM" id="MobiDB-lite"/>
    </source>
</evidence>
<proteinExistence type="predicted"/>
<accession>A0A0K2TJ13</accession>
<organism evidence="2">
    <name type="scientific">Lepeophtheirus salmonis</name>
    <name type="common">Salmon louse</name>
    <name type="synonym">Caligus salmonis</name>
    <dbReference type="NCBI Taxonomy" id="72036"/>
    <lineage>
        <taxon>Eukaryota</taxon>
        <taxon>Metazoa</taxon>
        <taxon>Ecdysozoa</taxon>
        <taxon>Arthropoda</taxon>
        <taxon>Crustacea</taxon>
        <taxon>Multicrustacea</taxon>
        <taxon>Hexanauplia</taxon>
        <taxon>Copepoda</taxon>
        <taxon>Siphonostomatoida</taxon>
        <taxon>Caligidae</taxon>
        <taxon>Lepeophtheirus</taxon>
    </lineage>
</organism>
<dbReference type="EMBL" id="HACA01008672">
    <property type="protein sequence ID" value="CDW26033.1"/>
    <property type="molecule type" value="Transcribed_RNA"/>
</dbReference>
<evidence type="ECO:0000313" key="2">
    <source>
        <dbReference type="EMBL" id="CDW26033.1"/>
    </source>
</evidence>
<dbReference type="AlphaFoldDB" id="A0A0K2TJ13"/>
<feature type="region of interest" description="Disordered" evidence="1">
    <location>
        <begin position="1"/>
        <end position="44"/>
    </location>
</feature>
<sequence>MTDSAGLSLDMHPKKGSRGCWHQGCGGAQRVKKTHSKESIQRRR</sequence>
<protein>
    <submittedName>
        <fullName evidence="2">Uncharacterized protein</fullName>
    </submittedName>
</protein>
<reference evidence="2" key="1">
    <citation type="submission" date="2014-05" db="EMBL/GenBank/DDBJ databases">
        <authorList>
            <person name="Chronopoulou M."/>
        </authorList>
    </citation>
    <scope>NUCLEOTIDE SEQUENCE</scope>
    <source>
        <tissue evidence="2">Whole organism</tissue>
    </source>
</reference>